<dbReference type="EMBL" id="QNVH01000040">
    <property type="protein sequence ID" value="TDA38364.1"/>
    <property type="molecule type" value="Genomic_DNA"/>
</dbReference>
<evidence type="ECO:0000313" key="3">
    <source>
        <dbReference type="Proteomes" id="UP000315399"/>
    </source>
</evidence>
<feature type="domain" description="Thiamine-phosphate synthase ThiN" evidence="1">
    <location>
        <begin position="144"/>
        <end position="308"/>
    </location>
</feature>
<sequence length="327" mass="36732">MNPPCEITVRVLLPALRVLIAKELSETYGWTQTRIARKLGVTQAAVSGYLAQDEKEVILPPFQVEELSALAKSITSEINMKRLTYTDLISHICKICLSLRRGGTICHAHKIKVHELEDERCAICMQLHMTLADVPELRRRILSEVRLAVDAIESCPDFHLLLPEVFSNIVMALKEAKTISDVAGVPGRIVRFRGKAKALMDPEFGVSGHLGKVLLAAMRVNPNIRSAINIKYDADVLTVLNKLNLKYFSLKRDPLYKEGEDELIKFIEELAKRGEGWFDAIVDEGGFGIEPNVYLFDENATKLADRVVRIARMVGVIKREKRSQEGK</sequence>
<dbReference type="InterPro" id="IPR019293">
    <property type="entry name" value="ThiN"/>
</dbReference>
<dbReference type="InterPro" id="IPR001387">
    <property type="entry name" value="Cro/C1-type_HTH"/>
</dbReference>
<dbReference type="SUPFAM" id="SSF53639">
    <property type="entry name" value="AraD/HMP-PK domain-like"/>
    <property type="match status" value="1"/>
</dbReference>
<accession>A0A523BBV9</accession>
<proteinExistence type="predicted"/>
<evidence type="ECO:0000259" key="1">
    <source>
        <dbReference type="Pfam" id="PF10120"/>
    </source>
</evidence>
<reference evidence="2 3" key="1">
    <citation type="journal article" date="2019" name="Nat. Microbiol.">
        <title>Expanding anaerobic alkane metabolism in the domain of Archaea.</title>
        <authorList>
            <person name="Wang Y."/>
            <person name="Wegener G."/>
            <person name="Hou J."/>
            <person name="Wang F."/>
            <person name="Xiao X."/>
        </authorList>
    </citation>
    <scope>NUCLEOTIDE SEQUENCE [LARGE SCALE GENOMIC DNA]</scope>
    <source>
        <strain evidence="2">WYZ-LMO10</strain>
    </source>
</reference>
<name>A0A523BBV9_9CREN</name>
<evidence type="ECO:0000313" key="2">
    <source>
        <dbReference type="EMBL" id="TDA38364.1"/>
    </source>
</evidence>
<dbReference type="AlphaFoldDB" id="A0A523BBV9"/>
<dbReference type="Gene3D" id="3.40.225.10">
    <property type="entry name" value="Class II aldolase/adducin N-terminal domain"/>
    <property type="match status" value="1"/>
</dbReference>
<dbReference type="PANTHER" id="PTHR40730">
    <property type="entry name" value="TRANSCRIPTIONAL REGULATOR PROTEIN-LIKE PROTEIN"/>
    <property type="match status" value="1"/>
</dbReference>
<dbReference type="InterPro" id="IPR036409">
    <property type="entry name" value="Aldolase_II/adducin_N_sf"/>
</dbReference>
<comment type="caution">
    <text evidence="2">The sequence shown here is derived from an EMBL/GenBank/DDBJ whole genome shotgun (WGS) entry which is preliminary data.</text>
</comment>
<protein>
    <recommendedName>
        <fullName evidence="1">Thiamine-phosphate synthase ThiN domain-containing protein</fullName>
    </recommendedName>
</protein>
<dbReference type="PANTHER" id="PTHR40730:SF4">
    <property type="entry name" value="TRANSCRIPTIONAL REGULATOR"/>
    <property type="match status" value="1"/>
</dbReference>
<dbReference type="CDD" id="cd00093">
    <property type="entry name" value="HTH_XRE"/>
    <property type="match status" value="1"/>
</dbReference>
<gene>
    <name evidence="2" type="ORF">DSO08_04305</name>
</gene>
<organism evidence="2 3">
    <name type="scientific">Thermoproteota archaeon</name>
    <dbReference type="NCBI Taxonomy" id="2056631"/>
    <lineage>
        <taxon>Archaea</taxon>
        <taxon>Thermoproteota</taxon>
    </lineage>
</organism>
<dbReference type="Proteomes" id="UP000315399">
    <property type="component" value="Unassembled WGS sequence"/>
</dbReference>
<dbReference type="Pfam" id="PF10120">
    <property type="entry name" value="ThiN"/>
    <property type="match status" value="1"/>
</dbReference>